<dbReference type="CDD" id="cd06257">
    <property type="entry name" value="DnaJ"/>
    <property type="match status" value="1"/>
</dbReference>
<evidence type="ECO:0000313" key="3">
    <source>
        <dbReference type="EMBL" id="EAR60631.1"/>
    </source>
</evidence>
<reference evidence="3 4" key="1">
    <citation type="submission" date="2006-02" db="EMBL/GenBank/DDBJ databases">
        <authorList>
            <person name="Pinhassi J."/>
            <person name="Pedros-Alio C."/>
            <person name="Ferriera S."/>
            <person name="Johnson J."/>
            <person name="Kravitz S."/>
            <person name="Halpern A."/>
            <person name="Remington K."/>
            <person name="Beeson K."/>
            <person name="Tran B."/>
            <person name="Rogers Y.-H."/>
            <person name="Friedman R."/>
            <person name="Venter J.C."/>
        </authorList>
    </citation>
    <scope>NUCLEOTIDE SEQUENCE [LARGE SCALE GENOMIC DNA]</scope>
    <source>
        <strain evidence="3 4">MED92</strain>
    </source>
</reference>
<keyword evidence="1" id="KW-0143">Chaperone</keyword>
<dbReference type="Pfam" id="PF12339">
    <property type="entry name" value="DNAJ_related"/>
    <property type="match status" value="1"/>
</dbReference>
<dbReference type="RefSeq" id="WP_007019570.1">
    <property type="nucleotide sequence ID" value="NZ_CH724125.1"/>
</dbReference>
<evidence type="ECO:0000313" key="4">
    <source>
        <dbReference type="Proteomes" id="UP000002171"/>
    </source>
</evidence>
<proteinExistence type="predicted"/>
<dbReference type="Pfam" id="PF00226">
    <property type="entry name" value="DnaJ"/>
    <property type="match status" value="1"/>
</dbReference>
<evidence type="ECO:0000259" key="2">
    <source>
        <dbReference type="PROSITE" id="PS50076"/>
    </source>
</evidence>
<dbReference type="InterPro" id="IPR021059">
    <property type="entry name" value="DnaJ-related_N"/>
</dbReference>
<dbReference type="InterPro" id="IPR001623">
    <property type="entry name" value="DnaJ_domain"/>
</dbReference>
<dbReference type="PROSITE" id="PS50076">
    <property type="entry name" value="DNAJ_2"/>
    <property type="match status" value="1"/>
</dbReference>
<name>A0A7U8C4I9_NEPCE</name>
<dbReference type="OrthoDB" id="581986at2"/>
<dbReference type="EMBL" id="AAOW01000015">
    <property type="protein sequence ID" value="EAR60631.1"/>
    <property type="molecule type" value="Genomic_DNA"/>
</dbReference>
<sequence>MQSNPLLQPIARILQNLSGPISEYELIRKLDLQLCEIGDETSISADLKLFRHHFLVMNALYSLQPIFHQQELYLSISALAISLEPLCESQQHLPFQSSDHKLREYYLDWQVLEDSSDESVDQLLNSFWQKFLSQDRIMESLDILGLSPESNWGEVQKQYRKLASKAHPDKGGNPLHFLEIREAYETLSQHKSQFQ</sequence>
<organism evidence="3 4">
    <name type="scientific">Neptuniibacter caesariensis</name>
    <dbReference type="NCBI Taxonomy" id="207954"/>
    <lineage>
        <taxon>Bacteria</taxon>
        <taxon>Pseudomonadati</taxon>
        <taxon>Pseudomonadota</taxon>
        <taxon>Gammaproteobacteria</taxon>
        <taxon>Oceanospirillales</taxon>
        <taxon>Oceanospirillaceae</taxon>
        <taxon>Neptuniibacter</taxon>
    </lineage>
</organism>
<dbReference type="Gene3D" id="1.10.287.110">
    <property type="entry name" value="DnaJ domain"/>
    <property type="match status" value="1"/>
</dbReference>
<accession>A0A7U8C4I9</accession>
<dbReference type="Proteomes" id="UP000002171">
    <property type="component" value="Unassembled WGS sequence"/>
</dbReference>
<protein>
    <submittedName>
        <fullName evidence="3">Putative DnaJ-class molecular chaperone</fullName>
    </submittedName>
</protein>
<dbReference type="SUPFAM" id="SSF46565">
    <property type="entry name" value="Chaperone J-domain"/>
    <property type="match status" value="1"/>
</dbReference>
<feature type="domain" description="J" evidence="2">
    <location>
        <begin position="139"/>
        <end position="192"/>
    </location>
</feature>
<keyword evidence="4" id="KW-1185">Reference proteome</keyword>
<dbReference type="InterPro" id="IPR036869">
    <property type="entry name" value="J_dom_sf"/>
</dbReference>
<evidence type="ECO:0000256" key="1">
    <source>
        <dbReference type="ARBA" id="ARBA00023186"/>
    </source>
</evidence>
<gene>
    <name evidence="3" type="ORF">MED92_09511</name>
</gene>
<dbReference type="AlphaFoldDB" id="A0A7U8C4I9"/>
<dbReference type="SMART" id="SM00271">
    <property type="entry name" value="DnaJ"/>
    <property type="match status" value="1"/>
</dbReference>
<comment type="caution">
    <text evidence="3">The sequence shown here is derived from an EMBL/GenBank/DDBJ whole genome shotgun (WGS) entry which is preliminary data.</text>
</comment>